<dbReference type="Proteomes" id="UP001152795">
    <property type="component" value="Unassembled WGS sequence"/>
</dbReference>
<dbReference type="SUPFAM" id="SSF47823">
    <property type="entry name" value="lambda integrase-like, N-terminal domain"/>
    <property type="match status" value="1"/>
</dbReference>
<name>A0A7D9HUK4_PARCT</name>
<evidence type="ECO:0000256" key="2">
    <source>
        <dbReference type="ARBA" id="ARBA00022695"/>
    </source>
</evidence>
<keyword evidence="1" id="KW-0808">Transferase</keyword>
<dbReference type="Pfam" id="PF17917">
    <property type="entry name" value="RT_RNaseH"/>
    <property type="match status" value="1"/>
</dbReference>
<dbReference type="SUPFAM" id="SSF53098">
    <property type="entry name" value="Ribonuclease H-like"/>
    <property type="match status" value="1"/>
</dbReference>
<evidence type="ECO:0000256" key="3">
    <source>
        <dbReference type="ARBA" id="ARBA00022722"/>
    </source>
</evidence>
<dbReference type="AlphaFoldDB" id="A0A7D9HUK4"/>
<evidence type="ECO:0000256" key="1">
    <source>
        <dbReference type="ARBA" id="ARBA00022679"/>
    </source>
</evidence>
<evidence type="ECO:0000313" key="11">
    <source>
        <dbReference type="Proteomes" id="UP001152795"/>
    </source>
</evidence>
<feature type="region of interest" description="Disordered" evidence="8">
    <location>
        <begin position="199"/>
        <end position="233"/>
    </location>
</feature>
<evidence type="ECO:0000259" key="9">
    <source>
        <dbReference type="Pfam" id="PF17917"/>
    </source>
</evidence>
<feature type="domain" description="Reverse transcriptase RNase H-like" evidence="9">
    <location>
        <begin position="32"/>
        <end position="99"/>
    </location>
</feature>
<organism evidence="10 11">
    <name type="scientific">Paramuricea clavata</name>
    <name type="common">Red gorgonian</name>
    <name type="synonym">Violescent sea-whip</name>
    <dbReference type="NCBI Taxonomy" id="317549"/>
    <lineage>
        <taxon>Eukaryota</taxon>
        <taxon>Metazoa</taxon>
        <taxon>Cnidaria</taxon>
        <taxon>Anthozoa</taxon>
        <taxon>Octocorallia</taxon>
        <taxon>Malacalcyonacea</taxon>
        <taxon>Plexauridae</taxon>
        <taxon>Paramuricea</taxon>
    </lineage>
</organism>
<reference evidence="10" key="1">
    <citation type="submission" date="2020-04" db="EMBL/GenBank/DDBJ databases">
        <authorList>
            <person name="Alioto T."/>
            <person name="Alioto T."/>
            <person name="Gomez Garrido J."/>
        </authorList>
    </citation>
    <scope>NUCLEOTIDE SEQUENCE</scope>
    <source>
        <strain evidence="10">A484AB</strain>
    </source>
</reference>
<dbReference type="PANTHER" id="PTHR35617">
    <property type="entry name" value="PHAGE_INTEGRASE DOMAIN-CONTAINING PROTEIN"/>
    <property type="match status" value="1"/>
</dbReference>
<sequence>MTLNDEAREELTWWINSAPDSYNVVSHGLPAIVLTTDASSTGWGCTLGETRTGGNWTKDEAQHHINYLELLAVFLALKTFSNSLAGKHVKVMIDNMTAQSDINHMGTSKSDLRNALSKSMWLWCRARHIWFTGVHIPGVENVEADHQSRITNTSAEWSLNKQIFYDAISRLGNFTEIPGGTVHCCCSNPKMANSDMVAKNNESTNSSTNTITENKDDTDPPEQSGSNTSTVSASRANNLPLVWKSLEEQGISAGASNIIVQSWRQGTAKQYRSYLQKWELYCNKRKIDPIHPTIADGINFLSSLYESGVGYSAINTARSALFSILLLPGNVSFGSHPLATRLLQGIFELRPSLPKYQDTWDISVVLKVLEEWKLEGNSLKVLSLKLSMLFAITTSQRLQTLKALCINKMNLKSDKCSFEIDVLLKTSQPGKHLNKVVIAAYPGNKNLCPVQHLRFYLEKHQH</sequence>
<dbReference type="OrthoDB" id="5986938at2759"/>
<dbReference type="EMBL" id="CACRXK020001811">
    <property type="protein sequence ID" value="CAB3991241.1"/>
    <property type="molecule type" value="Genomic_DNA"/>
</dbReference>
<feature type="compositionally biased region" description="Polar residues" evidence="8">
    <location>
        <begin position="221"/>
        <end position="233"/>
    </location>
</feature>
<gene>
    <name evidence="10" type="ORF">PACLA_8A032971</name>
</gene>
<feature type="compositionally biased region" description="Low complexity" evidence="8">
    <location>
        <begin position="200"/>
        <end position="212"/>
    </location>
</feature>
<keyword evidence="3" id="KW-0540">Nuclease</keyword>
<dbReference type="Gene3D" id="1.10.150.130">
    <property type="match status" value="1"/>
</dbReference>
<protein>
    <submittedName>
        <fullName evidence="10">Enzymatic poly</fullName>
    </submittedName>
</protein>
<keyword evidence="7" id="KW-0238">DNA-binding</keyword>
<evidence type="ECO:0000256" key="6">
    <source>
        <dbReference type="ARBA" id="ARBA00022918"/>
    </source>
</evidence>
<evidence type="ECO:0000256" key="5">
    <source>
        <dbReference type="ARBA" id="ARBA00022801"/>
    </source>
</evidence>
<dbReference type="InterPro" id="IPR041373">
    <property type="entry name" value="RT_RNaseH"/>
</dbReference>
<comment type="caution">
    <text evidence="10">The sequence shown here is derived from an EMBL/GenBank/DDBJ whole genome shotgun (WGS) entry which is preliminary data.</text>
</comment>
<keyword evidence="4" id="KW-0255">Endonuclease</keyword>
<dbReference type="CDD" id="cd09275">
    <property type="entry name" value="RNase_HI_RT_DIRS1"/>
    <property type="match status" value="1"/>
</dbReference>
<keyword evidence="6" id="KW-0695">RNA-directed DNA polymerase</keyword>
<dbReference type="GO" id="GO:0016787">
    <property type="term" value="F:hydrolase activity"/>
    <property type="evidence" value="ECO:0007669"/>
    <property type="project" value="UniProtKB-KW"/>
</dbReference>
<evidence type="ECO:0000313" key="10">
    <source>
        <dbReference type="EMBL" id="CAB3991241.1"/>
    </source>
</evidence>
<keyword evidence="5" id="KW-0378">Hydrolase</keyword>
<dbReference type="PANTHER" id="PTHR35617:SF3">
    <property type="entry name" value="CORE-BINDING (CB) DOMAIN-CONTAINING PROTEIN"/>
    <property type="match status" value="1"/>
</dbReference>
<dbReference type="InterPro" id="IPR012337">
    <property type="entry name" value="RNaseH-like_sf"/>
</dbReference>
<dbReference type="InterPro" id="IPR010998">
    <property type="entry name" value="Integrase_recombinase_N"/>
</dbReference>
<dbReference type="GO" id="GO:0003677">
    <property type="term" value="F:DNA binding"/>
    <property type="evidence" value="ECO:0007669"/>
    <property type="project" value="UniProtKB-KW"/>
</dbReference>
<evidence type="ECO:0000256" key="8">
    <source>
        <dbReference type="SAM" id="MobiDB-lite"/>
    </source>
</evidence>
<keyword evidence="2" id="KW-0548">Nucleotidyltransferase</keyword>
<dbReference type="GO" id="GO:0003964">
    <property type="term" value="F:RNA-directed DNA polymerase activity"/>
    <property type="evidence" value="ECO:0007669"/>
    <property type="project" value="UniProtKB-KW"/>
</dbReference>
<evidence type="ECO:0000256" key="7">
    <source>
        <dbReference type="ARBA" id="ARBA00023125"/>
    </source>
</evidence>
<proteinExistence type="predicted"/>
<keyword evidence="11" id="KW-1185">Reference proteome</keyword>
<dbReference type="GO" id="GO:0004519">
    <property type="term" value="F:endonuclease activity"/>
    <property type="evidence" value="ECO:0007669"/>
    <property type="project" value="UniProtKB-KW"/>
</dbReference>
<accession>A0A7D9HUK4</accession>
<evidence type="ECO:0000256" key="4">
    <source>
        <dbReference type="ARBA" id="ARBA00022759"/>
    </source>
</evidence>